<evidence type="ECO:0000313" key="3">
    <source>
        <dbReference type="EMBL" id="AXI78859.1"/>
    </source>
</evidence>
<reference evidence="4" key="1">
    <citation type="submission" date="2018-07" db="EMBL/GenBank/DDBJ databases">
        <title>Streptacidiphilus bronchialis DSM 106435 chromosome.</title>
        <authorList>
            <person name="Batra D."/>
            <person name="Gulvik C.A."/>
        </authorList>
    </citation>
    <scope>NUCLEOTIDE SEQUENCE [LARGE SCALE GENOMIC DNA]</scope>
    <source>
        <strain evidence="4">DSM 106435</strain>
    </source>
</reference>
<feature type="domain" description="Carrier" evidence="2">
    <location>
        <begin position="28"/>
        <end position="64"/>
    </location>
</feature>
<sequence length="145" mass="15261">MTESRVRAAVLEELASRGYLLSPSEHGQDLIGAGVNSASLIQILSMLEEIFDIDFDMEALFSAPLTVIRLEAEITRIAGFDVRSVAGGAGRVAGAVQADGHQDARDQGDGGVDRQHRVHAGEAVLGRGGHNAEQRDADGDADLLA</sequence>
<keyword evidence="4" id="KW-1185">Reference proteome</keyword>
<dbReference type="OrthoDB" id="4237002at2"/>
<dbReference type="Proteomes" id="UP000249340">
    <property type="component" value="Chromosome"/>
</dbReference>
<organism evidence="3 4">
    <name type="scientific">Peterkaempfera bronchialis</name>
    <dbReference type="NCBI Taxonomy" id="2126346"/>
    <lineage>
        <taxon>Bacteria</taxon>
        <taxon>Bacillati</taxon>
        <taxon>Actinomycetota</taxon>
        <taxon>Actinomycetes</taxon>
        <taxon>Kitasatosporales</taxon>
        <taxon>Streptomycetaceae</taxon>
        <taxon>Peterkaempfera</taxon>
    </lineage>
</organism>
<dbReference type="Pfam" id="PF00550">
    <property type="entry name" value="PP-binding"/>
    <property type="match status" value="1"/>
</dbReference>
<dbReference type="KEGG" id="stri:C7M71_017010"/>
<feature type="region of interest" description="Disordered" evidence="1">
    <location>
        <begin position="95"/>
        <end position="145"/>
    </location>
</feature>
<evidence type="ECO:0000259" key="2">
    <source>
        <dbReference type="Pfam" id="PF00550"/>
    </source>
</evidence>
<gene>
    <name evidence="3" type="ORF">C7M71_017010</name>
</gene>
<evidence type="ECO:0000256" key="1">
    <source>
        <dbReference type="SAM" id="MobiDB-lite"/>
    </source>
</evidence>
<dbReference type="AlphaFoldDB" id="A0A345SYQ4"/>
<proteinExistence type="predicted"/>
<evidence type="ECO:0000313" key="4">
    <source>
        <dbReference type="Proteomes" id="UP000249340"/>
    </source>
</evidence>
<dbReference type="SUPFAM" id="SSF47336">
    <property type="entry name" value="ACP-like"/>
    <property type="match status" value="1"/>
</dbReference>
<feature type="compositionally biased region" description="Basic and acidic residues" evidence="1">
    <location>
        <begin position="100"/>
        <end position="115"/>
    </location>
</feature>
<protein>
    <submittedName>
        <fullName evidence="3">Acyl carrier protein</fullName>
    </submittedName>
</protein>
<name>A0A345SYQ4_9ACTN</name>
<dbReference type="InterPro" id="IPR009081">
    <property type="entry name" value="PP-bd_ACP"/>
</dbReference>
<accession>A0A345SYQ4</accession>
<dbReference type="EMBL" id="CP031264">
    <property type="protein sequence ID" value="AXI78859.1"/>
    <property type="molecule type" value="Genomic_DNA"/>
</dbReference>
<dbReference type="InterPro" id="IPR036736">
    <property type="entry name" value="ACP-like_sf"/>
</dbReference>